<organism evidence="1 2">
    <name type="scientific">Crocosphaera watsonii WH 0402</name>
    <dbReference type="NCBI Taxonomy" id="1284629"/>
    <lineage>
        <taxon>Bacteria</taxon>
        <taxon>Bacillati</taxon>
        <taxon>Cyanobacteriota</taxon>
        <taxon>Cyanophyceae</taxon>
        <taxon>Oscillatoriophycideae</taxon>
        <taxon>Chroococcales</taxon>
        <taxon>Aphanothecaceae</taxon>
        <taxon>Crocosphaera</taxon>
    </lineage>
</organism>
<reference evidence="1 2" key="2">
    <citation type="submission" date="2013-09" db="EMBL/GenBank/DDBJ databases">
        <title>Whole genome comparison of six Crocosphaera watsonii strains with differing phenotypes.</title>
        <authorList>
            <person name="Bench S.R."/>
            <person name="Heller P."/>
            <person name="Frank I."/>
            <person name="Arciniega M."/>
            <person name="Shilova I.N."/>
            <person name="Zehr J.P."/>
        </authorList>
    </citation>
    <scope>NUCLEOTIDE SEQUENCE [LARGE SCALE GENOMIC DNA]</scope>
    <source>
        <strain evidence="1 2">WH 0402</strain>
    </source>
</reference>
<protein>
    <recommendedName>
        <fullName evidence="3">Tandem-95 repeat protein</fullName>
    </recommendedName>
</protein>
<dbReference type="GO" id="GO:0043886">
    <property type="term" value="F:structural constituent of carboxysome shell"/>
    <property type="evidence" value="ECO:0007669"/>
    <property type="project" value="UniProtKB-ARBA"/>
</dbReference>
<dbReference type="Pfam" id="PF17963">
    <property type="entry name" value="Big_9"/>
    <property type="match status" value="1"/>
</dbReference>
<proteinExistence type="predicted"/>
<comment type="caution">
    <text evidence="1">The sequence shown here is derived from an EMBL/GenBank/DDBJ whole genome shotgun (WGS) entry which is preliminary data.</text>
</comment>
<dbReference type="InterPro" id="IPR011004">
    <property type="entry name" value="Trimer_LpxA-like_sf"/>
</dbReference>
<dbReference type="EMBL" id="CAQN01001215">
    <property type="protein sequence ID" value="CCQ70458.1"/>
    <property type="molecule type" value="Genomic_DNA"/>
</dbReference>
<gene>
    <name evidence="1" type="ORF">CWATWH0402_5277</name>
</gene>
<dbReference type="InterPro" id="IPR011050">
    <property type="entry name" value="Pectin_lyase_fold/virulence"/>
</dbReference>
<sequence length="2103" mass="219547">MEIGGDITVSGGTLNVNQSITSNQLITSGGTLNINAEVNSEIINQSGGTTNINVIESFREGTISGGTFNSKEETTISDLDWTGGIISGRGKLTITDEFNLTNTTKGLTGIDIETQGVTNWDSGTIQIYTNQSQWTNTGTFNIIGARFIDNFNPVLIFDNQGTINKTDTGTATLEATVNNNGLINIDEGIFYITGNSNHTGDFTIAENARLQVTGNHNFENSSRINGYGDVTVVGGTTNLNGEVNIGGILRTNGGTLNINNNITVEQLVSAGGTVNVNYDQDFANLTISGGTFEAIEPLAVTDLVWQGGTLRDTDITASESLILNGTTKDINNSIIDNQGLATWTSGTIRTFTNGSWFNRQNAELDIAGDLFLDYRSGTVMVMENAGLLRKSAGTGTSTLEITLSNQGEISIESGTLYFTAGFAQSQGVTELDGGNLRVAGNFELQGGSIDGNGTIRGNLISAGTLNPGIDGAGLLVLNDGIIQTNNSRVNIEIGGLTAGAEFDRIEILGSAALNGVVNISLIDNFFPILGDSFDYLVEDGRGGTAIATATITITGENDNPLANDDTAATDENTQLQIPFLTLLANDSDIDAADNLTISQVNNAINGTVSIAGNTVIFNPETNFSGTTTFDYTIADGNGGSSTATVTVTVNPRVSWDNPSDGNWNDSGSWEAGIFPLPGDDVIISVPTDVTVTLAEGDVSVNSLTVAEDFRLTGGSLTIANDLTLGGQFTMDGGTLVDANVNFGPNGSLVFGSNNNVLEGVTVNGDLDLSTNTGANARFTNGSIFLADVNLGDGATLSMESSQVIDNVRIVYTGPGSVFGVGGSNQVILGNGAEILLRNSNTGIKSDLFVEGDGQVINQGTIIADGSIGDPDRFISSDIFLNLGLLQIANGGILNISRDWSNDGGTITVDENSGLVLNDQFNTVDIGTINNSVGGTVVLRNIIWDNTDKEYVFDRTTGDWNFEGGTISGGRLVFRDGAGLIFGNNNNVLDNVTVEGNLNLNSFDNARVRLTNGSVFLGNVNLGNNAVLSIETSQIINNTTIIIEGPGGVFGVSGNNNIILGPGAEIILANFDTAISSDLFVNGDGNFINQGTIVADGSNGNPNRRIDTDIFSNEGILQIANGAILNFFGNWSNKEGDINIDRDSTLVLDGSFNTLDLGDIDNSVGGNVIIQNIFWDNSNRSYTFNNNTGSWRFDGGTVTGGELRFEDGAGLIVGNGNTVLDDVTIEGNLNLNSFDNARLNLTNGSVFLGNVNLGDGAILNIITNQIINNQVIRLDGAGSVFEVSGDNNVILGAGAQLILANSNASISSDVSVTGDGNLINQGTIIADGSNGDPQRTIDVDIFDNEGIIQIANGAILNLLGNWSNEEGDITIDSNSSLVISDSFNTLRLGNIDNSRGGNVSIQNYSWDNSNSSYTFNNSTGPWTFNGGTITGGTLIAEEGNFIVGTGNNVLDGVSVDGNLNLNTLDNARLTLTNGSTFIGNANLGDGAILNIATNQTINNSVIDLGGPGARFEVSGDNNVILGAGSQLILGNSDTSISSDVTVNGNDNFINQGTIIADGSNGNPNRSIDVAVFDNQGIIQVANGSILNILGNWSNTEGSIDIDKDSTLIVSNSFNTIDLGDIDNSAGGRFSLENFNWDNSNSSYTWNNSTGDWEFNGGTITGGNLIFSEGSGLVFGNGNNVLDDVDVDGNLNLNSLNGARLRLTNGSSFTGNANLGDNAILSIESDQTLNDSEINLSGSGATFGVSGDANLILGSNSRLVLGEANTSISSDVEVDGDGNVINQGTIVADGPGDRTIDVDVFNNEGVIQVANGSIVNVLGNWSNTGGTIDIDATSTLQLNNSFNTDDLGDIDNSVGGKVSLRNYNWDNSNSNYTFNNNTGSWEFNGGTVTGGSLTFEDDTQLVIGSGNNVLDDVDVDGNLNLNSVNGARLSLTNGSTFTGNANLGENAILSIDSDQTIDNTIIRLEQPGAKFGVSGDGNVIIGANSRVSLLNVNTSISSDIDVDGDGNIVNQGLIVADGPGDRSIDVDVFNNEGVIQVANGSILNVLGDWSNTGGTIDIDANSSVQLNNSFNTDDLGDIDNSVGGKVSLRNYNWDNSDRNYTFNSG</sequence>
<name>T2JXD7_CROWT</name>
<dbReference type="SUPFAM" id="SSF51126">
    <property type="entry name" value="Pectin lyase-like"/>
    <property type="match status" value="2"/>
</dbReference>
<dbReference type="Proteomes" id="UP000018130">
    <property type="component" value="Unassembled WGS sequence"/>
</dbReference>
<dbReference type="GO" id="GO:0031470">
    <property type="term" value="C:carboxysome"/>
    <property type="evidence" value="ECO:0007669"/>
    <property type="project" value="UniProtKB-ARBA"/>
</dbReference>
<evidence type="ECO:0000313" key="2">
    <source>
        <dbReference type="Proteomes" id="UP000018130"/>
    </source>
</evidence>
<dbReference type="Gene3D" id="2.60.40.2810">
    <property type="match status" value="1"/>
</dbReference>
<evidence type="ECO:0000313" key="1">
    <source>
        <dbReference type="EMBL" id="CCQ70458.1"/>
    </source>
</evidence>
<evidence type="ECO:0008006" key="3">
    <source>
        <dbReference type="Google" id="ProtNLM"/>
    </source>
</evidence>
<dbReference type="SUPFAM" id="SSF51161">
    <property type="entry name" value="Trimeric LpxA-like enzymes"/>
    <property type="match status" value="1"/>
</dbReference>
<reference evidence="1 2" key="1">
    <citation type="submission" date="2013-01" db="EMBL/GenBank/DDBJ databases">
        <authorList>
            <person name="Bench S."/>
        </authorList>
    </citation>
    <scope>NUCLEOTIDE SEQUENCE [LARGE SCALE GENOMIC DNA]</scope>
    <source>
        <strain evidence="1 2">WH 0402</strain>
    </source>
</reference>
<accession>T2JXD7</accession>